<accession>A0ACC1KCD7</accession>
<name>A0ACC1KCD7_9FUNG</name>
<feature type="non-terminal residue" evidence="1">
    <location>
        <position position="1"/>
    </location>
</feature>
<proteinExistence type="predicted"/>
<evidence type="ECO:0000313" key="1">
    <source>
        <dbReference type="EMBL" id="KAJ2784951.1"/>
    </source>
</evidence>
<reference evidence="1" key="1">
    <citation type="submission" date="2022-07" db="EMBL/GenBank/DDBJ databases">
        <title>Phylogenomic reconstructions and comparative analyses of Kickxellomycotina fungi.</title>
        <authorList>
            <person name="Reynolds N.K."/>
            <person name="Stajich J.E."/>
            <person name="Barry K."/>
            <person name="Grigoriev I.V."/>
            <person name="Crous P."/>
            <person name="Smith M.E."/>
        </authorList>
    </citation>
    <scope>NUCLEOTIDE SEQUENCE</scope>
    <source>
        <strain evidence="1">BCRC 34191</strain>
    </source>
</reference>
<dbReference type="Proteomes" id="UP001140066">
    <property type="component" value="Unassembled WGS sequence"/>
</dbReference>
<gene>
    <name evidence="1" type="ORF">GGI18_003386</name>
</gene>
<organism evidence="1 2">
    <name type="scientific">Coemansia linderi</name>
    <dbReference type="NCBI Taxonomy" id="2663919"/>
    <lineage>
        <taxon>Eukaryota</taxon>
        <taxon>Fungi</taxon>
        <taxon>Fungi incertae sedis</taxon>
        <taxon>Zoopagomycota</taxon>
        <taxon>Kickxellomycotina</taxon>
        <taxon>Kickxellomycetes</taxon>
        <taxon>Kickxellales</taxon>
        <taxon>Kickxellaceae</taxon>
        <taxon>Coemansia</taxon>
    </lineage>
</organism>
<dbReference type="EMBL" id="JANBUK010001152">
    <property type="protein sequence ID" value="KAJ2784951.1"/>
    <property type="molecule type" value="Genomic_DNA"/>
</dbReference>
<sequence length="493" mass="54288">RVLMLCRREFHGASPFAGHEDDPAELEVIVAAHNADLCIVGLVGIVDPPRKEIPSVVDICRRAGIRVFMVTGDFALTAAAIARQCRIITNDGVDSIEDIRARALSQAPGALADTRSEKPELKDSVSQEQGDGGVTSLVLSGSELVGLQAEHWNIVCGYSEIVFARTTPEQKLLIVQELRARENYVAVTGDGVNDSPALKAAHIGVAMGGGSEVAKEAADMVLLDNNFSSIVVAIENGRLVFENLKKVLLYLLPAGSFAEFVPMLLNMSLGVPLPLSVIFMIVICMLTDVWASISLMYESPESDIMFRAPRNPKKEHLVNLKFFGQAYGFIGLMEALFAHIIFFVYMYWHGGFTPGELFLAFDKWTLGGFGGKDQATLNLLLSTGQSVYFLSLVIIQWGNMFATRTRRLSVFQQNPLWGPARNLRLLFAIPFTLGVVFLFCYVGWFNRVFGTANIPVAFFFIPIPFAVVIVVLDEIRKLVVRTRPNGLLARIAW</sequence>
<comment type="caution">
    <text evidence="1">The sequence shown here is derived from an EMBL/GenBank/DDBJ whole genome shotgun (WGS) entry which is preliminary data.</text>
</comment>
<keyword evidence="2" id="KW-1185">Reference proteome</keyword>
<evidence type="ECO:0000313" key="2">
    <source>
        <dbReference type="Proteomes" id="UP001140066"/>
    </source>
</evidence>
<protein>
    <submittedName>
        <fullName evidence="1">Uncharacterized protein</fullName>
    </submittedName>
</protein>